<name>A0A150FVQ9_GONPE</name>
<sequence>MERRLPELLRAAKSKGVKFSWVLIMGGINDIRKGDNLNATRLFEGLQSLYAACHAHGARVLAMTVLQKGLPKGTPPEVEPARQRLNELIRGAAKQHSDYITLLDTDKLLPFPHNRKASPGLVPLWDGTLHLSAAGYDRLGELVFAALRDKLPQAKLAR</sequence>
<dbReference type="PANTHER" id="PTHR30383:SF5">
    <property type="entry name" value="SGNH HYDROLASE-TYPE ESTERASE DOMAIN-CONTAINING PROTEIN"/>
    <property type="match status" value="1"/>
</dbReference>
<dbReference type="GO" id="GO:0004622">
    <property type="term" value="F:phosphatidylcholine lysophospholipase activity"/>
    <property type="evidence" value="ECO:0007669"/>
    <property type="project" value="TreeGrafter"/>
</dbReference>
<gene>
    <name evidence="2" type="ORF">GPECTOR_313g5</name>
</gene>
<dbReference type="InterPro" id="IPR013830">
    <property type="entry name" value="SGNH_hydro"/>
</dbReference>
<dbReference type="Gene3D" id="3.40.50.1110">
    <property type="entry name" value="SGNH hydrolase"/>
    <property type="match status" value="1"/>
</dbReference>
<keyword evidence="3" id="KW-1185">Reference proteome</keyword>
<dbReference type="Proteomes" id="UP000075714">
    <property type="component" value="Unassembled WGS sequence"/>
</dbReference>
<dbReference type="SUPFAM" id="SSF52266">
    <property type="entry name" value="SGNH hydrolase"/>
    <property type="match status" value="1"/>
</dbReference>
<dbReference type="STRING" id="33097.A0A150FVQ9"/>
<dbReference type="EMBL" id="LSYV01000311">
    <property type="protein sequence ID" value="KXZ41703.1"/>
    <property type="molecule type" value="Genomic_DNA"/>
</dbReference>
<comment type="caution">
    <text evidence="2">The sequence shown here is derived from an EMBL/GenBank/DDBJ whole genome shotgun (WGS) entry which is preliminary data.</text>
</comment>
<reference evidence="3" key="1">
    <citation type="journal article" date="2016" name="Nat. Commun.">
        <title>The Gonium pectorale genome demonstrates co-option of cell cycle regulation during the evolution of multicellularity.</title>
        <authorList>
            <person name="Hanschen E.R."/>
            <person name="Marriage T.N."/>
            <person name="Ferris P.J."/>
            <person name="Hamaji T."/>
            <person name="Toyoda A."/>
            <person name="Fujiyama A."/>
            <person name="Neme R."/>
            <person name="Noguchi H."/>
            <person name="Minakuchi Y."/>
            <person name="Suzuki M."/>
            <person name="Kawai-Toyooka H."/>
            <person name="Smith D.R."/>
            <person name="Sparks H."/>
            <person name="Anderson J."/>
            <person name="Bakaric R."/>
            <person name="Luria V."/>
            <person name="Karger A."/>
            <person name="Kirschner M.W."/>
            <person name="Durand P.M."/>
            <person name="Michod R.E."/>
            <person name="Nozaki H."/>
            <person name="Olson B.J."/>
        </authorList>
    </citation>
    <scope>NUCLEOTIDE SEQUENCE [LARGE SCALE GENOMIC DNA]</scope>
    <source>
        <strain evidence="3">NIES-2863</strain>
    </source>
</reference>
<dbReference type="InterPro" id="IPR036514">
    <property type="entry name" value="SGNH_hydro_sf"/>
</dbReference>
<protein>
    <recommendedName>
        <fullName evidence="1">SGNH hydrolase-type esterase domain-containing protein</fullName>
    </recommendedName>
</protein>
<dbReference type="Pfam" id="PF13472">
    <property type="entry name" value="Lipase_GDSL_2"/>
    <property type="match status" value="1"/>
</dbReference>
<evidence type="ECO:0000259" key="1">
    <source>
        <dbReference type="Pfam" id="PF13472"/>
    </source>
</evidence>
<evidence type="ECO:0000313" key="3">
    <source>
        <dbReference type="Proteomes" id="UP000075714"/>
    </source>
</evidence>
<accession>A0A150FVQ9</accession>
<feature type="domain" description="SGNH hydrolase-type esterase" evidence="1">
    <location>
        <begin position="2"/>
        <end position="138"/>
    </location>
</feature>
<evidence type="ECO:0000313" key="2">
    <source>
        <dbReference type="EMBL" id="KXZ41703.1"/>
    </source>
</evidence>
<dbReference type="AlphaFoldDB" id="A0A150FVQ9"/>
<dbReference type="OrthoDB" id="525267at2759"/>
<dbReference type="InterPro" id="IPR051532">
    <property type="entry name" value="Ester_Hydrolysis_Enzymes"/>
</dbReference>
<organism evidence="2 3">
    <name type="scientific">Gonium pectorale</name>
    <name type="common">Green alga</name>
    <dbReference type="NCBI Taxonomy" id="33097"/>
    <lineage>
        <taxon>Eukaryota</taxon>
        <taxon>Viridiplantae</taxon>
        <taxon>Chlorophyta</taxon>
        <taxon>core chlorophytes</taxon>
        <taxon>Chlorophyceae</taxon>
        <taxon>CS clade</taxon>
        <taxon>Chlamydomonadales</taxon>
        <taxon>Volvocaceae</taxon>
        <taxon>Gonium</taxon>
    </lineage>
</organism>
<proteinExistence type="predicted"/>
<dbReference type="PANTHER" id="PTHR30383">
    <property type="entry name" value="THIOESTERASE 1/PROTEASE 1/LYSOPHOSPHOLIPASE L1"/>
    <property type="match status" value="1"/>
</dbReference>